<gene>
    <name evidence="2" type="ORF">RIF29_29462</name>
</gene>
<keyword evidence="3" id="KW-1185">Reference proteome</keyword>
<protein>
    <submittedName>
        <fullName evidence="2">Uncharacterized protein</fullName>
    </submittedName>
</protein>
<evidence type="ECO:0000313" key="2">
    <source>
        <dbReference type="EMBL" id="KAK7256030.1"/>
    </source>
</evidence>
<dbReference type="EMBL" id="JAYWIO010000006">
    <property type="protein sequence ID" value="KAK7256030.1"/>
    <property type="molecule type" value="Genomic_DNA"/>
</dbReference>
<dbReference type="AlphaFoldDB" id="A0AAN9HXH9"/>
<evidence type="ECO:0000313" key="3">
    <source>
        <dbReference type="Proteomes" id="UP001372338"/>
    </source>
</evidence>
<accession>A0AAN9HXH9</accession>
<name>A0AAN9HXH9_CROPI</name>
<proteinExistence type="predicted"/>
<sequence length="263" mass="30644">MAINNFDRNESSRRRPSTSSMLRRTMRLRLSAGRARARTAIKALYASLMHMRLVVLNIALSQISSVLHDFLVQEQASTSSYHHVSSLYEAWILEQNKIFLIGLINYYRRRVSEMAWNLMLNSMPPPMHSYPESVLRHQPSTYLSIWHNLNQLFHGNMAADLIRTSENLMVTLKLIYNRTDSNNPQLLLDQIYLKNFVVELIRRFENFMATPNMYFNQLIPNEQQPLPNIFKEDVPLVNKGNMMSTNRDEVDLDLELRLGLGSD</sequence>
<organism evidence="2 3">
    <name type="scientific">Crotalaria pallida</name>
    <name type="common">Smooth rattlebox</name>
    <name type="synonym">Crotalaria striata</name>
    <dbReference type="NCBI Taxonomy" id="3830"/>
    <lineage>
        <taxon>Eukaryota</taxon>
        <taxon>Viridiplantae</taxon>
        <taxon>Streptophyta</taxon>
        <taxon>Embryophyta</taxon>
        <taxon>Tracheophyta</taxon>
        <taxon>Spermatophyta</taxon>
        <taxon>Magnoliopsida</taxon>
        <taxon>eudicotyledons</taxon>
        <taxon>Gunneridae</taxon>
        <taxon>Pentapetalae</taxon>
        <taxon>rosids</taxon>
        <taxon>fabids</taxon>
        <taxon>Fabales</taxon>
        <taxon>Fabaceae</taxon>
        <taxon>Papilionoideae</taxon>
        <taxon>50 kb inversion clade</taxon>
        <taxon>genistoids sensu lato</taxon>
        <taxon>core genistoids</taxon>
        <taxon>Crotalarieae</taxon>
        <taxon>Crotalaria</taxon>
    </lineage>
</organism>
<comment type="caution">
    <text evidence="2">The sequence shown here is derived from an EMBL/GenBank/DDBJ whole genome shotgun (WGS) entry which is preliminary data.</text>
</comment>
<feature type="region of interest" description="Disordered" evidence="1">
    <location>
        <begin position="1"/>
        <end position="20"/>
    </location>
</feature>
<evidence type="ECO:0000256" key="1">
    <source>
        <dbReference type="SAM" id="MobiDB-lite"/>
    </source>
</evidence>
<dbReference type="Proteomes" id="UP001372338">
    <property type="component" value="Unassembled WGS sequence"/>
</dbReference>
<reference evidence="2 3" key="1">
    <citation type="submission" date="2024-01" db="EMBL/GenBank/DDBJ databases">
        <title>The genomes of 5 underutilized Papilionoideae crops provide insights into root nodulation and disease resistanc.</title>
        <authorList>
            <person name="Yuan L."/>
        </authorList>
    </citation>
    <scope>NUCLEOTIDE SEQUENCE [LARGE SCALE GENOMIC DNA]</scope>
    <source>
        <strain evidence="2">ZHUSHIDOU_FW_LH</strain>
        <tissue evidence="2">Leaf</tissue>
    </source>
</reference>